<dbReference type="EMBL" id="FNIW01000007">
    <property type="protein sequence ID" value="SDO01481.1"/>
    <property type="molecule type" value="Genomic_DNA"/>
</dbReference>
<dbReference type="Gene3D" id="3.40.50.20">
    <property type="match status" value="2"/>
</dbReference>
<dbReference type="GO" id="GO:0006221">
    <property type="term" value="P:pyrimidine nucleotide biosynthetic process"/>
    <property type="evidence" value="ECO:0007669"/>
    <property type="project" value="UniProtKB-KW"/>
</dbReference>
<dbReference type="Gene3D" id="3.40.50.1380">
    <property type="entry name" value="Methylglyoxal synthase-like domain"/>
    <property type="match status" value="1"/>
</dbReference>
<dbReference type="InterPro" id="IPR005483">
    <property type="entry name" value="CPSase_dom"/>
</dbReference>
<evidence type="ECO:0000256" key="10">
    <source>
        <dbReference type="ARBA" id="ARBA00023211"/>
    </source>
</evidence>
<evidence type="ECO:0000256" key="4">
    <source>
        <dbReference type="ARBA" id="ARBA00022723"/>
    </source>
</evidence>
<dbReference type="GO" id="GO:0006541">
    <property type="term" value="P:glutamine metabolic process"/>
    <property type="evidence" value="ECO:0007669"/>
    <property type="project" value="TreeGrafter"/>
</dbReference>
<dbReference type="GO" id="GO:0004088">
    <property type="term" value="F:carbamoyl-phosphate synthase (glutamine-hydrolyzing) activity"/>
    <property type="evidence" value="ECO:0007669"/>
    <property type="project" value="UniProtKB-EC"/>
</dbReference>
<evidence type="ECO:0000313" key="16">
    <source>
        <dbReference type="EMBL" id="SDO01481.1"/>
    </source>
</evidence>
<dbReference type="GO" id="GO:0005524">
    <property type="term" value="F:ATP binding"/>
    <property type="evidence" value="ECO:0007669"/>
    <property type="project" value="UniProtKB-UniRule"/>
</dbReference>
<dbReference type="FunFam" id="3.40.50.20:FF:000002">
    <property type="entry name" value="Carbamoyl-phosphate synthase large chain"/>
    <property type="match status" value="1"/>
</dbReference>
<dbReference type="InterPro" id="IPR011761">
    <property type="entry name" value="ATP-grasp"/>
</dbReference>
<feature type="domain" description="MGS-like" evidence="15">
    <location>
        <begin position="938"/>
        <end position="1080"/>
    </location>
</feature>
<evidence type="ECO:0000256" key="9">
    <source>
        <dbReference type="ARBA" id="ARBA00022975"/>
    </source>
</evidence>
<dbReference type="PROSITE" id="PS00866">
    <property type="entry name" value="CPSASE_1"/>
    <property type="match status" value="2"/>
</dbReference>
<dbReference type="SMART" id="SM01096">
    <property type="entry name" value="CPSase_L_D3"/>
    <property type="match status" value="1"/>
</dbReference>
<dbReference type="SUPFAM" id="SSF52335">
    <property type="entry name" value="Methylglyoxal synthase-like"/>
    <property type="match status" value="1"/>
</dbReference>
<keyword evidence="5" id="KW-0677">Repeat</keyword>
<dbReference type="CDD" id="cd01423">
    <property type="entry name" value="MGS_CPS_I_III"/>
    <property type="match status" value="1"/>
</dbReference>
<dbReference type="PROSITE" id="PS51855">
    <property type="entry name" value="MGS"/>
    <property type="match status" value="1"/>
</dbReference>
<dbReference type="PRINTS" id="PR00098">
    <property type="entry name" value="CPSASE"/>
</dbReference>
<dbReference type="FunFam" id="1.10.1030.10:FF:000002">
    <property type="entry name" value="Carbamoyl-phosphate synthase large chain"/>
    <property type="match status" value="1"/>
</dbReference>
<evidence type="ECO:0000256" key="12">
    <source>
        <dbReference type="ARBA" id="ARBA00048816"/>
    </source>
</evidence>
<dbReference type="FunFam" id="3.40.50.20:FF:000012">
    <property type="entry name" value="Carbamoyl-phosphate synthase 1, mitochondrial"/>
    <property type="match status" value="1"/>
</dbReference>
<dbReference type="SUPFAM" id="SSF48108">
    <property type="entry name" value="Carbamoyl phosphate synthetase, large subunit connection domain"/>
    <property type="match status" value="1"/>
</dbReference>
<dbReference type="InterPro" id="IPR005480">
    <property type="entry name" value="CPSase_lsu_oligo"/>
</dbReference>
<keyword evidence="4" id="KW-0479">Metal-binding</keyword>
<dbReference type="InterPro" id="IPR058047">
    <property type="entry name" value="CPSase_preATP-grasp"/>
</dbReference>
<evidence type="ECO:0000256" key="3">
    <source>
        <dbReference type="ARBA" id="ARBA00022598"/>
    </source>
</evidence>
<evidence type="ECO:0000256" key="1">
    <source>
        <dbReference type="ARBA" id="ARBA00001947"/>
    </source>
</evidence>
<dbReference type="Proteomes" id="UP000199134">
    <property type="component" value="Unassembled WGS sequence"/>
</dbReference>
<dbReference type="InterPro" id="IPR013815">
    <property type="entry name" value="ATP_grasp_subdomain_1"/>
</dbReference>
<evidence type="ECO:0000256" key="11">
    <source>
        <dbReference type="ARBA" id="ARBA00047359"/>
    </source>
</evidence>
<dbReference type="Gene3D" id="1.10.1030.10">
    <property type="entry name" value="Carbamoyl-phosphate synthetase, large subunit oligomerisation domain"/>
    <property type="match status" value="1"/>
</dbReference>
<dbReference type="PANTHER" id="PTHR11405">
    <property type="entry name" value="CARBAMOYLTRANSFERASE FAMILY MEMBER"/>
    <property type="match status" value="1"/>
</dbReference>
<dbReference type="OrthoDB" id="9804197at2"/>
<protein>
    <submittedName>
        <fullName evidence="16">Carbamoyl-phosphate synthase large subunit</fullName>
    </submittedName>
</protein>
<keyword evidence="8" id="KW-0460">Magnesium</keyword>
<dbReference type="SUPFAM" id="SSF52440">
    <property type="entry name" value="PreATP-grasp domain"/>
    <property type="match status" value="2"/>
</dbReference>
<dbReference type="FunFam" id="3.30.1490.20:FF:000001">
    <property type="entry name" value="Carbamoyl-phosphate synthase large chain"/>
    <property type="match status" value="1"/>
</dbReference>
<gene>
    <name evidence="16" type="ORF">SAMN04487900_10784</name>
</gene>
<keyword evidence="10" id="KW-0464">Manganese</keyword>
<evidence type="ECO:0000256" key="7">
    <source>
        <dbReference type="ARBA" id="ARBA00022840"/>
    </source>
</evidence>
<comment type="cofactor">
    <cofactor evidence="1">
        <name>Zn(2+)</name>
        <dbReference type="ChEBI" id="CHEBI:29105"/>
    </cofactor>
</comment>
<evidence type="ECO:0000256" key="13">
    <source>
        <dbReference type="PROSITE-ProRule" id="PRU00409"/>
    </source>
</evidence>
<dbReference type="Pfam" id="PF02786">
    <property type="entry name" value="CPSase_L_D2"/>
    <property type="match status" value="2"/>
</dbReference>
<dbReference type="InterPro" id="IPR036914">
    <property type="entry name" value="MGS-like_dom_sf"/>
</dbReference>
<dbReference type="FunFam" id="3.30.470.20:FF:000004">
    <property type="entry name" value="Carbamoyl-phosphate synthase (glutamine-hydrolyzing)"/>
    <property type="match status" value="1"/>
</dbReference>
<reference evidence="17" key="1">
    <citation type="submission" date="2016-10" db="EMBL/GenBank/DDBJ databases">
        <authorList>
            <person name="de Groot N.N."/>
        </authorList>
    </citation>
    <scope>NUCLEOTIDE SEQUENCE [LARGE SCALE GENOMIC DNA]</scope>
    <source>
        <strain evidence="17">BP1-145</strain>
    </source>
</reference>
<feature type="domain" description="ATP-grasp" evidence="14">
    <location>
        <begin position="132"/>
        <end position="324"/>
    </location>
</feature>
<evidence type="ECO:0000259" key="15">
    <source>
        <dbReference type="PROSITE" id="PS51855"/>
    </source>
</evidence>
<evidence type="ECO:0000256" key="8">
    <source>
        <dbReference type="ARBA" id="ARBA00022842"/>
    </source>
</evidence>
<dbReference type="PROSITE" id="PS00867">
    <property type="entry name" value="CPSASE_2"/>
    <property type="match status" value="2"/>
</dbReference>
<dbReference type="NCBIfam" id="TIGR01369">
    <property type="entry name" value="CPSaseII_lrg"/>
    <property type="match status" value="1"/>
</dbReference>
<dbReference type="GO" id="GO:0046872">
    <property type="term" value="F:metal ion binding"/>
    <property type="evidence" value="ECO:0007669"/>
    <property type="project" value="UniProtKB-KW"/>
</dbReference>
<dbReference type="GO" id="GO:0005737">
    <property type="term" value="C:cytoplasm"/>
    <property type="evidence" value="ECO:0007669"/>
    <property type="project" value="TreeGrafter"/>
</dbReference>
<evidence type="ECO:0000256" key="5">
    <source>
        <dbReference type="ARBA" id="ARBA00022737"/>
    </source>
</evidence>
<dbReference type="Pfam" id="PF25596">
    <property type="entry name" value="CPSase_L_D1"/>
    <property type="match status" value="2"/>
</dbReference>
<dbReference type="NCBIfam" id="NF009455">
    <property type="entry name" value="PRK12815.1"/>
    <property type="match status" value="1"/>
</dbReference>
<keyword evidence="6 13" id="KW-0547">Nucleotide-binding</keyword>
<keyword evidence="9" id="KW-0665">Pyrimidine biosynthesis</keyword>
<comment type="caution">
    <text evidence="16">The sequence shown here is derived from an EMBL/GenBank/DDBJ whole genome shotgun (WGS) entry which is preliminary data.</text>
</comment>
<dbReference type="AlphaFoldDB" id="A0A1H0G3S4"/>
<comment type="similarity">
    <text evidence="2">Belongs to the CarB family.</text>
</comment>
<dbReference type="Gene3D" id="3.30.1490.20">
    <property type="entry name" value="ATP-grasp fold, A domain"/>
    <property type="match status" value="1"/>
</dbReference>
<dbReference type="InterPro" id="IPR016185">
    <property type="entry name" value="PreATP-grasp_dom_sf"/>
</dbReference>
<evidence type="ECO:0000259" key="14">
    <source>
        <dbReference type="PROSITE" id="PS50975"/>
    </source>
</evidence>
<dbReference type="SUPFAM" id="SSF56059">
    <property type="entry name" value="Glutathione synthetase ATP-binding domain-like"/>
    <property type="match status" value="2"/>
</dbReference>
<dbReference type="InterPro" id="IPR006275">
    <property type="entry name" value="CPSase_lsu"/>
</dbReference>
<dbReference type="GO" id="GO:0004087">
    <property type="term" value="F:carbamoyl-phosphate synthase (ammonia) activity"/>
    <property type="evidence" value="ECO:0007669"/>
    <property type="project" value="UniProtKB-EC"/>
</dbReference>
<comment type="catalytic activity">
    <reaction evidence="12">
        <text>hydrogencarbonate + L-glutamine + 2 ATP + H2O = carbamoyl phosphate + L-glutamate + 2 ADP + phosphate + 2 H(+)</text>
        <dbReference type="Rhea" id="RHEA:18633"/>
        <dbReference type="ChEBI" id="CHEBI:15377"/>
        <dbReference type="ChEBI" id="CHEBI:15378"/>
        <dbReference type="ChEBI" id="CHEBI:17544"/>
        <dbReference type="ChEBI" id="CHEBI:29985"/>
        <dbReference type="ChEBI" id="CHEBI:30616"/>
        <dbReference type="ChEBI" id="CHEBI:43474"/>
        <dbReference type="ChEBI" id="CHEBI:58228"/>
        <dbReference type="ChEBI" id="CHEBI:58359"/>
        <dbReference type="ChEBI" id="CHEBI:456216"/>
        <dbReference type="EC" id="6.3.5.5"/>
    </reaction>
</comment>
<feature type="domain" description="ATP-grasp" evidence="14">
    <location>
        <begin position="681"/>
        <end position="872"/>
    </location>
</feature>
<organism evidence="16 17">
    <name type="scientific">Prevotella communis</name>
    <dbReference type="NCBI Taxonomy" id="2913614"/>
    <lineage>
        <taxon>Bacteria</taxon>
        <taxon>Pseudomonadati</taxon>
        <taxon>Bacteroidota</taxon>
        <taxon>Bacteroidia</taxon>
        <taxon>Bacteroidales</taxon>
        <taxon>Prevotellaceae</taxon>
        <taxon>Prevotella</taxon>
    </lineage>
</organism>
<dbReference type="PANTHER" id="PTHR11405:SF53">
    <property type="entry name" value="CARBAMOYL-PHOSPHATE SYNTHASE [AMMONIA], MITOCHONDRIAL"/>
    <property type="match status" value="1"/>
</dbReference>
<dbReference type="Pfam" id="PF02142">
    <property type="entry name" value="MGS"/>
    <property type="match status" value="1"/>
</dbReference>
<evidence type="ECO:0000256" key="2">
    <source>
        <dbReference type="ARBA" id="ARBA00009799"/>
    </source>
</evidence>
<dbReference type="InterPro" id="IPR005479">
    <property type="entry name" value="CPAse_ATP-bd"/>
</dbReference>
<dbReference type="SMART" id="SM00851">
    <property type="entry name" value="MGS"/>
    <property type="match status" value="1"/>
</dbReference>
<dbReference type="NCBIfam" id="NF003671">
    <property type="entry name" value="PRK05294.1"/>
    <property type="match status" value="1"/>
</dbReference>
<evidence type="ECO:0000313" key="17">
    <source>
        <dbReference type="Proteomes" id="UP000199134"/>
    </source>
</evidence>
<dbReference type="RefSeq" id="WP_091853144.1">
    <property type="nucleotide sequence ID" value="NZ_FNIW01000007.1"/>
</dbReference>
<dbReference type="PROSITE" id="PS50975">
    <property type="entry name" value="ATP_GRASP"/>
    <property type="match status" value="2"/>
</dbReference>
<accession>A0A1H0G3S4</accession>
<dbReference type="Pfam" id="PF02787">
    <property type="entry name" value="CPSase_L_D3"/>
    <property type="match status" value="1"/>
</dbReference>
<dbReference type="FunFam" id="3.30.470.20:FF:000001">
    <property type="entry name" value="Carbamoyl-phosphate synthase large chain"/>
    <property type="match status" value="1"/>
</dbReference>
<keyword evidence="3" id="KW-0436">Ligase</keyword>
<dbReference type="InterPro" id="IPR011607">
    <property type="entry name" value="MGS-like_dom"/>
</dbReference>
<name>A0A1H0G3S4_9BACT</name>
<evidence type="ECO:0000256" key="6">
    <source>
        <dbReference type="ARBA" id="ARBA00022741"/>
    </source>
</evidence>
<sequence length="1080" mass="120150">MKDNNIKKVLLLGSGALKIGEAGEFDYSGSQALKAMKEEGIETVLINPNIATVQTSEGVADQVYFLPVQPYFVEKVIEKERPDGILLAFGGQTALNCGVELYQSGVLEKYNVKVLGTPVQAIMDTEDRELFVKKLDEINVKTIKSQACDNIADARKAAAELGYPIILRAAYALGGLGSGFCDNEEQLNALAEKAFSFSPQVLVEKSLKGWKEIEYEVVRDRYDNCITVCNMENFDPLGIHTGESIVVAPSQTLTNSEYHKLRALAIKIIRHIGIVGECNVQYAFDPESEDYRVIEVNARLSRSSALASKATGYPLAFVAAKLGMGYGLFELKNSVTKTTSAFFEPALDYVVCKIPRWDLSKFHGVDKELGSSMKSVGEVMAIGRTFEEAIQKGLRMIGQGMHGFVENKELKIADIDAALREPTDKRIFVISKAMHMPEYDIDKIHELTKIDKWFLEKLQHIIDIDEQLKKFNINTLEESLLREAKVYGFTDFQIARAIGLENECRNMHEASLLVRNRRKQFGITPVVKQIDTLAAEYPAQTNYLYVTYSGVASDIQYENDKRSIIVLGSGAYRIGSSVEFDWCGVQALNTIRKEGWRSVMINYNPETVSTDYDMCDRLYFDELTFERVMDIIDMEAPHGVIVSTGGQIPNNLAVHLDEQRVNILGTQAKDIDGAEDRAKFSQMLNELGVNQPEWSALTSMDDINQFVERVGFPVLVRPSYVLSGAAMNVCSNNEELERFLKLAANVSEDHPVVVSKFIEHAKEIEMDAVARNGEIIAYAISEHIEFAGVHSGDATIQFPPQKLYVETVRRIKRISRQIAKALNINGPFNIQYMARENDILVIECNLRASRSFPFVSKVLKMNMIDLATKVMLGLPVEKPSKNLFDLDYVGIKASQFSFNRLQKADPVLGVDMASTGEVGCIGDNTDTALLKAMLSVGHRIPKKTVLLSTGGAKQKAEMLDAARMLVKHGYELYATDGTSKYLTENGVENTRVLWPSEEEGAAGNVPSALDLLHNHQIDMVVNIPKDLTTHELTNGYKIRRAAIDLNVPLITNARLAAAFIEAFCKVGLDGIGIKSWSEYK</sequence>
<dbReference type="InterPro" id="IPR036897">
    <property type="entry name" value="CarbamoylP_synth_lsu_oligo_sf"/>
</dbReference>
<keyword evidence="7 13" id="KW-0067">ATP-binding</keyword>
<comment type="catalytic activity">
    <reaction evidence="11">
        <text>hydrogencarbonate + NH4(+) + 2 ATP = carbamoyl phosphate + 2 ADP + phosphate + 2 H(+)</text>
        <dbReference type="Rhea" id="RHEA:18029"/>
        <dbReference type="ChEBI" id="CHEBI:15378"/>
        <dbReference type="ChEBI" id="CHEBI:17544"/>
        <dbReference type="ChEBI" id="CHEBI:28938"/>
        <dbReference type="ChEBI" id="CHEBI:30616"/>
        <dbReference type="ChEBI" id="CHEBI:43474"/>
        <dbReference type="ChEBI" id="CHEBI:58228"/>
        <dbReference type="ChEBI" id="CHEBI:456216"/>
        <dbReference type="EC" id="6.3.4.16"/>
    </reaction>
</comment>
<proteinExistence type="inferred from homology"/>
<dbReference type="Gene3D" id="3.30.470.20">
    <property type="entry name" value="ATP-grasp fold, B domain"/>
    <property type="match status" value="2"/>
</dbReference>